<dbReference type="AlphaFoldDB" id="A0A085LZY6"/>
<feature type="region of interest" description="Disordered" evidence="1">
    <location>
        <begin position="81"/>
        <end position="100"/>
    </location>
</feature>
<proteinExistence type="predicted"/>
<protein>
    <submittedName>
        <fullName evidence="2">Uncharacterized protein</fullName>
    </submittedName>
</protein>
<feature type="compositionally biased region" description="Basic and acidic residues" evidence="1">
    <location>
        <begin position="139"/>
        <end position="151"/>
    </location>
</feature>
<evidence type="ECO:0000313" key="2">
    <source>
        <dbReference type="EMBL" id="KFD50532.1"/>
    </source>
</evidence>
<evidence type="ECO:0000313" key="3">
    <source>
        <dbReference type="Proteomes" id="UP000030764"/>
    </source>
</evidence>
<dbReference type="EMBL" id="KL363252">
    <property type="protein sequence ID" value="KFD50532.1"/>
    <property type="molecule type" value="Genomic_DNA"/>
</dbReference>
<sequence length="167" mass="19699">MHGGTCEKETDQRRHTRENIWSHTNGRAKEALLRWPTRKGCTVERARRRLTNGDRLEKIYDRTPMEMKRWEHITGKGSLVKMAHRKRMHSGTCEKEADQRRQTRENIWPHSNENEPVVTCHGKGSLVKMAHTKRMHSGTCEKETDQRRQTRENIWPHTNGNVPGRNM</sequence>
<name>A0A085LZY6_9BILA</name>
<organism evidence="2 3">
    <name type="scientific">Trichuris suis</name>
    <name type="common">pig whipworm</name>
    <dbReference type="NCBI Taxonomy" id="68888"/>
    <lineage>
        <taxon>Eukaryota</taxon>
        <taxon>Metazoa</taxon>
        <taxon>Ecdysozoa</taxon>
        <taxon>Nematoda</taxon>
        <taxon>Enoplea</taxon>
        <taxon>Dorylaimia</taxon>
        <taxon>Trichinellida</taxon>
        <taxon>Trichuridae</taxon>
        <taxon>Trichuris</taxon>
    </lineage>
</organism>
<gene>
    <name evidence="2" type="ORF">M513_08600</name>
</gene>
<feature type="region of interest" description="Disordered" evidence="1">
    <location>
        <begin position="131"/>
        <end position="167"/>
    </location>
</feature>
<dbReference type="Proteomes" id="UP000030764">
    <property type="component" value="Unassembled WGS sequence"/>
</dbReference>
<evidence type="ECO:0000256" key="1">
    <source>
        <dbReference type="SAM" id="MobiDB-lite"/>
    </source>
</evidence>
<keyword evidence="3" id="KW-1185">Reference proteome</keyword>
<reference evidence="2 3" key="1">
    <citation type="journal article" date="2014" name="Nat. Genet.">
        <title>Genome and transcriptome of the porcine whipworm Trichuris suis.</title>
        <authorList>
            <person name="Jex A.R."/>
            <person name="Nejsum P."/>
            <person name="Schwarz E.M."/>
            <person name="Hu L."/>
            <person name="Young N.D."/>
            <person name="Hall R.S."/>
            <person name="Korhonen P.K."/>
            <person name="Liao S."/>
            <person name="Thamsborg S."/>
            <person name="Xia J."/>
            <person name="Xu P."/>
            <person name="Wang S."/>
            <person name="Scheerlinck J.P."/>
            <person name="Hofmann A."/>
            <person name="Sternberg P.W."/>
            <person name="Wang J."/>
            <person name="Gasser R.B."/>
        </authorList>
    </citation>
    <scope>NUCLEOTIDE SEQUENCE [LARGE SCALE GENOMIC DNA]</scope>
    <source>
        <strain evidence="2">DCEP-RM93M</strain>
    </source>
</reference>
<accession>A0A085LZY6</accession>